<evidence type="ECO:0008006" key="6">
    <source>
        <dbReference type="Google" id="ProtNLM"/>
    </source>
</evidence>
<dbReference type="PANTHER" id="PTHR10353:SF154">
    <property type="entry name" value="BETA-GLUCOSIDASE 9-RELATED"/>
    <property type="match status" value="1"/>
</dbReference>
<sequence length="415" mass="46775">MLVPSISEGVPAASIFPAKYPDIRRSDFPTDFKFGASTSALQGQNPHRATWVMLLFPISTTKYDTCSANPGNITDGKGEINQKGIDFYHNLIDELVKNGTSKIISSIIMKRWTTINEPSVFAQYGYKLGLPIPDDPTKNPYIAAHNIILAHSAAARLYRENYKGYQGGEIGISVSIEWFEPYSASIADKEATTRAFSFLVGWFLEPLVYGDYPFMMKALVRDRLPTFKDEEKEVVKGGIDFIGINYYTSRYARSLPLNTNVSPVGGYIEDQYVKQEVDTDGRPIGDPVNGNPNIYSVPDGLRDALIYMKNHYNNPTFYITENGISEPRDDTIPLEQALVDYHRIMFILRHLNAVKEAIREGVNVKSHFVWALIDCMEVGSGYSARFGLNYTDYSDNKLRRYPKRSAQGLSQFLKD</sequence>
<dbReference type="OrthoDB" id="65569at2759"/>
<evidence type="ECO:0000256" key="3">
    <source>
        <dbReference type="RuleBase" id="RU003690"/>
    </source>
</evidence>
<keyword evidence="5" id="KW-1185">Reference proteome</keyword>
<comment type="caution">
    <text evidence="4">The sequence shown here is derived from an EMBL/GenBank/DDBJ whole genome shotgun (WGS) entry which is preliminary data.</text>
</comment>
<dbReference type="AlphaFoldDB" id="A0A835H223"/>
<dbReference type="Pfam" id="PF00232">
    <property type="entry name" value="Glyco_hydro_1"/>
    <property type="match status" value="1"/>
</dbReference>
<protein>
    <recommendedName>
        <fullName evidence="6">Beta-glucosidase</fullName>
    </recommendedName>
</protein>
<evidence type="ECO:0000256" key="2">
    <source>
        <dbReference type="PROSITE-ProRule" id="PRU10055"/>
    </source>
</evidence>
<organism evidence="4 5">
    <name type="scientific">Coptis chinensis</name>
    <dbReference type="NCBI Taxonomy" id="261450"/>
    <lineage>
        <taxon>Eukaryota</taxon>
        <taxon>Viridiplantae</taxon>
        <taxon>Streptophyta</taxon>
        <taxon>Embryophyta</taxon>
        <taxon>Tracheophyta</taxon>
        <taxon>Spermatophyta</taxon>
        <taxon>Magnoliopsida</taxon>
        <taxon>Ranunculales</taxon>
        <taxon>Ranunculaceae</taxon>
        <taxon>Coptidoideae</taxon>
        <taxon>Coptis</taxon>
    </lineage>
</organism>
<evidence type="ECO:0000313" key="5">
    <source>
        <dbReference type="Proteomes" id="UP000631114"/>
    </source>
</evidence>
<dbReference type="InterPro" id="IPR018120">
    <property type="entry name" value="Glyco_hydro_1_AS"/>
</dbReference>
<dbReference type="GO" id="GO:0005975">
    <property type="term" value="P:carbohydrate metabolic process"/>
    <property type="evidence" value="ECO:0007669"/>
    <property type="project" value="InterPro"/>
</dbReference>
<feature type="active site" description="Nucleophile" evidence="2">
    <location>
        <position position="321"/>
    </location>
</feature>
<reference evidence="4 5" key="1">
    <citation type="submission" date="2020-10" db="EMBL/GenBank/DDBJ databases">
        <title>The Coptis chinensis genome and diversification of protoberbering-type alkaloids.</title>
        <authorList>
            <person name="Wang B."/>
            <person name="Shu S."/>
            <person name="Song C."/>
            <person name="Liu Y."/>
        </authorList>
    </citation>
    <scope>NUCLEOTIDE SEQUENCE [LARGE SCALE GENOMIC DNA]</scope>
    <source>
        <strain evidence="4">HL-2020</strain>
        <tissue evidence="4">Leaf</tissue>
    </source>
</reference>
<gene>
    <name evidence="4" type="ORF">IFM89_038287</name>
</gene>
<evidence type="ECO:0000313" key="4">
    <source>
        <dbReference type="EMBL" id="KAF9590760.1"/>
    </source>
</evidence>
<dbReference type="InterPro" id="IPR001360">
    <property type="entry name" value="Glyco_hydro_1"/>
</dbReference>
<dbReference type="PROSITE" id="PS00572">
    <property type="entry name" value="GLYCOSYL_HYDROL_F1_1"/>
    <property type="match status" value="1"/>
</dbReference>
<accession>A0A835H223</accession>
<dbReference type="Gene3D" id="3.20.20.80">
    <property type="entry name" value="Glycosidases"/>
    <property type="match status" value="2"/>
</dbReference>
<dbReference type="Proteomes" id="UP000631114">
    <property type="component" value="Unassembled WGS sequence"/>
</dbReference>
<dbReference type="EMBL" id="JADFTS010000009">
    <property type="protein sequence ID" value="KAF9590760.1"/>
    <property type="molecule type" value="Genomic_DNA"/>
</dbReference>
<name>A0A835H223_9MAGN</name>
<dbReference type="PANTHER" id="PTHR10353">
    <property type="entry name" value="GLYCOSYL HYDROLASE"/>
    <property type="match status" value="1"/>
</dbReference>
<dbReference type="GO" id="GO:0008422">
    <property type="term" value="F:beta-glucosidase activity"/>
    <property type="evidence" value="ECO:0007669"/>
    <property type="project" value="TreeGrafter"/>
</dbReference>
<proteinExistence type="inferred from homology"/>
<dbReference type="InterPro" id="IPR017853">
    <property type="entry name" value="GH"/>
</dbReference>
<dbReference type="SUPFAM" id="SSF51445">
    <property type="entry name" value="(Trans)glycosidases"/>
    <property type="match status" value="1"/>
</dbReference>
<dbReference type="PRINTS" id="PR00131">
    <property type="entry name" value="GLHYDRLASE1"/>
</dbReference>
<comment type="similarity">
    <text evidence="1 3">Belongs to the glycosyl hydrolase 1 family.</text>
</comment>
<evidence type="ECO:0000256" key="1">
    <source>
        <dbReference type="ARBA" id="ARBA00010838"/>
    </source>
</evidence>